<dbReference type="GO" id="GO:0008649">
    <property type="term" value="F:rRNA methyltransferase activity"/>
    <property type="evidence" value="ECO:0007669"/>
    <property type="project" value="InterPro"/>
</dbReference>
<dbReference type="SUPFAM" id="SSF48013">
    <property type="entry name" value="NusB-like"/>
    <property type="match status" value="1"/>
</dbReference>
<dbReference type="Pfam" id="PF01029">
    <property type="entry name" value="NusB"/>
    <property type="match status" value="1"/>
</dbReference>
<dbReference type="RefSeq" id="WP_021681458.1">
    <property type="nucleotide sequence ID" value="NZ_KI260352.1"/>
</dbReference>
<dbReference type="Proteomes" id="UP000016662">
    <property type="component" value="Unassembled WGS sequence"/>
</dbReference>
<keyword evidence="7 13" id="KW-0808">Transferase</keyword>
<evidence type="ECO:0000256" key="9">
    <source>
        <dbReference type="ARBA" id="ARBA00022884"/>
    </source>
</evidence>
<feature type="active site" description="Nucleophile" evidence="13">
    <location>
        <position position="372"/>
    </location>
</feature>
<evidence type="ECO:0000256" key="8">
    <source>
        <dbReference type="ARBA" id="ARBA00022691"/>
    </source>
</evidence>
<dbReference type="HOGENOM" id="CLU_005316_0_1_9"/>
<evidence type="ECO:0000313" key="15">
    <source>
        <dbReference type="EMBL" id="ERJ87863.1"/>
    </source>
</evidence>
<dbReference type="PANTHER" id="PTHR22807:SF53">
    <property type="entry name" value="RIBOSOMAL RNA SMALL SUBUNIT METHYLTRANSFERASE B-RELATED"/>
    <property type="match status" value="1"/>
</dbReference>
<comment type="function">
    <text evidence="1">Specifically methylates the cytosine at position 967 (m5C967) of 16S rRNA.</text>
</comment>
<feature type="binding site" evidence="13">
    <location>
        <position position="276"/>
    </location>
    <ligand>
        <name>S-adenosyl-L-methionine</name>
        <dbReference type="ChEBI" id="CHEBI:59789"/>
    </ligand>
</feature>
<comment type="similarity">
    <text evidence="13">Belongs to the class I-like SAM-binding methyltransferase superfamily. RsmB/NOP family.</text>
</comment>
<gene>
    <name evidence="15" type="ORF">RUMCAL_03229</name>
</gene>
<evidence type="ECO:0000313" key="16">
    <source>
        <dbReference type="Proteomes" id="UP000016662"/>
    </source>
</evidence>
<accession>U2LL65</accession>
<feature type="binding site" evidence="13">
    <location>
        <position position="320"/>
    </location>
    <ligand>
        <name>S-adenosyl-L-methionine</name>
        <dbReference type="ChEBI" id="CHEBI:59789"/>
    </ligand>
</feature>
<dbReference type="eggNOG" id="COG0144">
    <property type="taxonomic scope" value="Bacteria"/>
</dbReference>
<keyword evidence="16" id="KW-1185">Reference proteome</keyword>
<dbReference type="InterPro" id="IPR035926">
    <property type="entry name" value="NusB-like_sf"/>
</dbReference>
<sequence length="432" mass="47329">MSARKLAVQLLNRTEQEQSYSNLLLDSALSQSQLDERDKRLCASLYYGVIERRITLDAVLSHYSKQPLRKLDSTVWNILRLGIYQLLYCDQIPSRAAVNESVKLTRSCRKASASGFVNAVLRGFLRDDCKIPYPKDPKAAMAVEYAVPQWLLEKLVNAYGMDTTKAFLADALQPAPRFIRQNPAACTCAELEQALGDAIRPTNLTGAYELHAGDIRKLPEFRKGWFYVQDLSSQICALALGAASGETVLDLCAAPGGKTCTIAAGMEQTGCVHAFDLAEHRVKLIQDNVKRLGLRNVQAAQGDATRFQEAYAGADCVLCDVPCSGIGVLRHKPEVKEKSPEALAELPALQLAILENGARYVKAGGILQYSTCTILKEENEGVAEAFLQAHPEFEPVPVYPALGGVLEQPMATILPEMFGSDGFFVAKFRKKG</sequence>
<evidence type="ECO:0000256" key="3">
    <source>
        <dbReference type="ARBA" id="ARBA00012140"/>
    </source>
</evidence>
<evidence type="ECO:0000256" key="6">
    <source>
        <dbReference type="ARBA" id="ARBA00022603"/>
    </source>
</evidence>
<feature type="binding site" evidence="13">
    <location>
        <begin position="252"/>
        <end position="258"/>
    </location>
    <ligand>
        <name>S-adenosyl-L-methionine</name>
        <dbReference type="ChEBI" id="CHEBI:59789"/>
    </ligand>
</feature>
<keyword evidence="8 13" id="KW-0949">S-adenosyl-L-methionine</keyword>
<dbReference type="SUPFAM" id="SSF53335">
    <property type="entry name" value="S-adenosyl-L-methionine-dependent methyltransferases"/>
    <property type="match status" value="1"/>
</dbReference>
<protein>
    <recommendedName>
        <fullName evidence="3">16S rRNA (cytosine(967)-C(5))-methyltransferase</fullName>
        <ecNumber evidence="3">2.1.1.176</ecNumber>
    </recommendedName>
    <alternativeName>
        <fullName evidence="10">16S rRNA m5C967 methyltransferase</fullName>
    </alternativeName>
    <alternativeName>
        <fullName evidence="11">rRNA (cytosine-C(5)-)-methyltransferase RsmB</fullName>
    </alternativeName>
</protein>
<dbReference type="AlphaFoldDB" id="U2LL65"/>
<dbReference type="Gene3D" id="1.10.940.10">
    <property type="entry name" value="NusB-like"/>
    <property type="match status" value="1"/>
</dbReference>
<dbReference type="OrthoDB" id="9810297at2"/>
<dbReference type="EC" id="2.1.1.176" evidence="3"/>
<feature type="domain" description="SAM-dependent MTase RsmB/NOP-type" evidence="14">
    <location>
        <begin position="155"/>
        <end position="431"/>
    </location>
</feature>
<name>U2LL65_9FIRM</name>
<proteinExistence type="inferred from homology"/>
<dbReference type="InterPro" id="IPR029063">
    <property type="entry name" value="SAM-dependent_MTases_sf"/>
</dbReference>
<comment type="caution">
    <text evidence="15">The sequence shown here is derived from an EMBL/GenBank/DDBJ whole genome shotgun (WGS) entry which is preliminary data.</text>
</comment>
<dbReference type="PANTHER" id="PTHR22807">
    <property type="entry name" value="NOP2 YEAST -RELATED NOL1/NOP2/FMU SUN DOMAIN-CONTAINING"/>
    <property type="match status" value="1"/>
</dbReference>
<dbReference type="PATRIC" id="fig|411473.3.peg.2702"/>
<evidence type="ECO:0000256" key="11">
    <source>
        <dbReference type="ARBA" id="ARBA00031088"/>
    </source>
</evidence>
<dbReference type="STRING" id="411473.RUMCAL_03229"/>
<dbReference type="InterPro" id="IPR006027">
    <property type="entry name" value="NusB_RsmB_TIM44"/>
</dbReference>
<feature type="binding site" evidence="13">
    <location>
        <position position="303"/>
    </location>
    <ligand>
        <name>S-adenosyl-L-methionine</name>
        <dbReference type="ChEBI" id="CHEBI:59789"/>
    </ligand>
</feature>
<keyword evidence="4" id="KW-0963">Cytoplasm</keyword>
<dbReference type="NCBIfam" id="NF011494">
    <property type="entry name" value="PRK14902.1"/>
    <property type="match status" value="1"/>
</dbReference>
<comment type="subcellular location">
    <subcellularLocation>
        <location evidence="2">Cytoplasm</location>
    </subcellularLocation>
</comment>
<dbReference type="EMBL" id="AWVF01000428">
    <property type="protein sequence ID" value="ERJ87863.1"/>
    <property type="molecule type" value="Genomic_DNA"/>
</dbReference>
<dbReference type="FunFam" id="3.40.50.150:FF:000022">
    <property type="entry name" value="Ribosomal RNA small subunit methyltransferase B"/>
    <property type="match status" value="1"/>
</dbReference>
<dbReference type="GO" id="GO:0006355">
    <property type="term" value="P:regulation of DNA-templated transcription"/>
    <property type="evidence" value="ECO:0007669"/>
    <property type="project" value="InterPro"/>
</dbReference>
<evidence type="ECO:0000256" key="13">
    <source>
        <dbReference type="PROSITE-ProRule" id="PRU01023"/>
    </source>
</evidence>
<keyword evidence="9 13" id="KW-0694">RNA-binding</keyword>
<dbReference type="InterPro" id="IPR001678">
    <property type="entry name" value="MeTrfase_RsmB-F_NOP2_dom"/>
</dbReference>
<dbReference type="NCBIfam" id="TIGR00563">
    <property type="entry name" value="rsmB"/>
    <property type="match status" value="1"/>
</dbReference>
<keyword evidence="5" id="KW-0698">rRNA processing</keyword>
<dbReference type="InterPro" id="IPR049560">
    <property type="entry name" value="MeTrfase_RsmB-F_NOP2_cat"/>
</dbReference>
<organism evidence="15 16">
    <name type="scientific">Ruminococcus callidus ATCC 27760</name>
    <dbReference type="NCBI Taxonomy" id="411473"/>
    <lineage>
        <taxon>Bacteria</taxon>
        <taxon>Bacillati</taxon>
        <taxon>Bacillota</taxon>
        <taxon>Clostridia</taxon>
        <taxon>Eubacteriales</taxon>
        <taxon>Oscillospiraceae</taxon>
        <taxon>Ruminococcus</taxon>
    </lineage>
</organism>
<comment type="catalytic activity">
    <reaction evidence="12">
        <text>cytidine(967) in 16S rRNA + S-adenosyl-L-methionine = 5-methylcytidine(967) in 16S rRNA + S-adenosyl-L-homocysteine + H(+)</text>
        <dbReference type="Rhea" id="RHEA:42748"/>
        <dbReference type="Rhea" id="RHEA-COMP:10219"/>
        <dbReference type="Rhea" id="RHEA-COMP:10220"/>
        <dbReference type="ChEBI" id="CHEBI:15378"/>
        <dbReference type="ChEBI" id="CHEBI:57856"/>
        <dbReference type="ChEBI" id="CHEBI:59789"/>
        <dbReference type="ChEBI" id="CHEBI:74483"/>
        <dbReference type="ChEBI" id="CHEBI:82748"/>
        <dbReference type="EC" id="2.1.1.176"/>
    </reaction>
</comment>
<reference evidence="15 16" key="1">
    <citation type="submission" date="2013-07" db="EMBL/GenBank/DDBJ databases">
        <authorList>
            <person name="Weinstock G."/>
            <person name="Sodergren E."/>
            <person name="Wylie T."/>
            <person name="Fulton L."/>
            <person name="Fulton R."/>
            <person name="Fronick C."/>
            <person name="O'Laughlin M."/>
            <person name="Godfrey J."/>
            <person name="Miner T."/>
            <person name="Herter B."/>
            <person name="Appelbaum E."/>
            <person name="Cordes M."/>
            <person name="Lek S."/>
            <person name="Wollam A."/>
            <person name="Pepin K.H."/>
            <person name="Palsikar V.B."/>
            <person name="Mitreva M."/>
            <person name="Wilson R.K."/>
        </authorList>
    </citation>
    <scope>NUCLEOTIDE SEQUENCE [LARGE SCALE GENOMIC DNA]</scope>
    <source>
        <strain evidence="15 16">ATCC 27760</strain>
    </source>
</reference>
<dbReference type="PROSITE" id="PS51686">
    <property type="entry name" value="SAM_MT_RSMB_NOP"/>
    <property type="match status" value="1"/>
</dbReference>
<evidence type="ECO:0000256" key="1">
    <source>
        <dbReference type="ARBA" id="ARBA00002724"/>
    </source>
</evidence>
<dbReference type="InterPro" id="IPR023267">
    <property type="entry name" value="RCMT"/>
</dbReference>
<dbReference type="eggNOG" id="COG0781">
    <property type="taxonomic scope" value="Bacteria"/>
</dbReference>
<dbReference type="PRINTS" id="PR02008">
    <property type="entry name" value="RCMTFAMILY"/>
</dbReference>
<evidence type="ECO:0000256" key="10">
    <source>
        <dbReference type="ARBA" id="ARBA00030399"/>
    </source>
</evidence>
<dbReference type="Pfam" id="PF01189">
    <property type="entry name" value="Methyltr_RsmB-F"/>
    <property type="match status" value="1"/>
</dbReference>
<dbReference type="Gene3D" id="3.40.50.150">
    <property type="entry name" value="Vaccinia Virus protein VP39"/>
    <property type="match status" value="1"/>
</dbReference>
<evidence type="ECO:0000256" key="2">
    <source>
        <dbReference type="ARBA" id="ARBA00004496"/>
    </source>
</evidence>
<dbReference type="CDD" id="cd02440">
    <property type="entry name" value="AdoMet_MTases"/>
    <property type="match status" value="1"/>
</dbReference>
<dbReference type="GO" id="GO:0005737">
    <property type="term" value="C:cytoplasm"/>
    <property type="evidence" value="ECO:0007669"/>
    <property type="project" value="UniProtKB-SubCell"/>
</dbReference>
<evidence type="ECO:0000256" key="12">
    <source>
        <dbReference type="ARBA" id="ARBA00047283"/>
    </source>
</evidence>
<evidence type="ECO:0000259" key="14">
    <source>
        <dbReference type="PROSITE" id="PS51686"/>
    </source>
</evidence>
<evidence type="ECO:0000256" key="5">
    <source>
        <dbReference type="ARBA" id="ARBA00022552"/>
    </source>
</evidence>
<evidence type="ECO:0000256" key="7">
    <source>
        <dbReference type="ARBA" id="ARBA00022679"/>
    </source>
</evidence>
<dbReference type="GO" id="GO:0003723">
    <property type="term" value="F:RNA binding"/>
    <property type="evidence" value="ECO:0007669"/>
    <property type="project" value="UniProtKB-UniRule"/>
</dbReference>
<keyword evidence="6 13" id="KW-0489">Methyltransferase</keyword>
<evidence type="ECO:0000256" key="4">
    <source>
        <dbReference type="ARBA" id="ARBA00022490"/>
    </source>
</evidence>
<dbReference type="InterPro" id="IPR004573">
    <property type="entry name" value="rRNA_ssu_MeTfrase_B"/>
</dbReference>